<protein>
    <submittedName>
        <fullName evidence="2">Uncharacterized protein</fullName>
    </submittedName>
</protein>
<evidence type="ECO:0000256" key="1">
    <source>
        <dbReference type="SAM" id="Phobius"/>
    </source>
</evidence>
<keyword evidence="2" id="KW-0614">Plasmid</keyword>
<keyword evidence="1" id="KW-0812">Transmembrane</keyword>
<reference evidence="2" key="1">
    <citation type="journal article" date="2017" name="Res. Microbiol.">
        <title>Comparative genomics of extrachromosomal elements in Bacillus thuringiensis subsp. israelensis.</title>
        <authorList>
            <person name="Bolotin A."/>
            <person name="Gillis A."/>
            <person name="Sanchis V."/>
            <person name="Nielsen-LeRoux C."/>
            <person name="Mahillon J."/>
            <person name="Lereclus D."/>
            <person name="Sorokin A."/>
        </authorList>
    </citation>
    <scope>NUCLEOTIDE SEQUENCE</scope>
    <source>
        <strain evidence="2">AM65-52</strain>
        <plasmid evidence="2">pAM65-52-3-235K</plasmid>
    </source>
</reference>
<gene>
    <name evidence="2" type="ORF">ATN07_33505</name>
</gene>
<accession>A0A160LKF4</accession>
<geneLocation type="plasmid" evidence="2">
    <name>pAM65-52-3-235K</name>
</geneLocation>
<sequence>MLISAMCLLVVAAFGFVGSLAFTVYHLENRNWIRTFIEFIGIMFFLFWGFVDAAAVAIFW</sequence>
<keyword evidence="1" id="KW-0472">Membrane</keyword>
<organism evidence="2">
    <name type="scientific">Bacillus thuringiensis subsp. israelensis</name>
    <dbReference type="NCBI Taxonomy" id="1430"/>
    <lineage>
        <taxon>Bacteria</taxon>
        <taxon>Bacillati</taxon>
        <taxon>Bacillota</taxon>
        <taxon>Bacilli</taxon>
        <taxon>Bacillales</taxon>
        <taxon>Bacillaceae</taxon>
        <taxon>Bacillus</taxon>
        <taxon>Bacillus cereus group</taxon>
    </lineage>
</organism>
<dbReference type="AlphaFoldDB" id="A0A160LKF4"/>
<dbReference type="EMBL" id="CP013278">
    <property type="protein sequence ID" value="AND28643.1"/>
    <property type="molecule type" value="Genomic_DNA"/>
</dbReference>
<proteinExistence type="predicted"/>
<evidence type="ECO:0000313" key="2">
    <source>
        <dbReference type="EMBL" id="AND28643.1"/>
    </source>
</evidence>
<feature type="transmembrane region" description="Helical" evidence="1">
    <location>
        <begin position="37"/>
        <end position="59"/>
    </location>
</feature>
<dbReference type="RefSeq" id="WP_014895379.1">
    <property type="nucleotide sequence ID" value="NZ_CP013278.1"/>
</dbReference>
<name>A0A160LKF4_BACTI</name>
<keyword evidence="1" id="KW-1133">Transmembrane helix</keyword>